<keyword evidence="3" id="KW-1185">Reference proteome</keyword>
<evidence type="ECO:0000313" key="2">
    <source>
        <dbReference type="EMBL" id="MBC6000615.1"/>
    </source>
</evidence>
<proteinExistence type="predicted"/>
<reference evidence="2 3" key="1">
    <citation type="submission" date="2020-08" db="EMBL/GenBank/DDBJ databases">
        <authorList>
            <person name="Liu C."/>
            <person name="Sun Q."/>
        </authorList>
    </citation>
    <scope>NUCLEOTIDE SEQUENCE [LARGE SCALE GENOMIC DNA]</scope>
    <source>
        <strain evidence="2 3">NSJ-78</strain>
    </source>
</reference>
<feature type="domain" description="HTH cro/C1-type" evidence="1">
    <location>
        <begin position="10"/>
        <end position="63"/>
    </location>
</feature>
<evidence type="ECO:0000313" key="3">
    <source>
        <dbReference type="Proteomes" id="UP000640363"/>
    </source>
</evidence>
<dbReference type="RefSeq" id="WP_120054969.1">
    <property type="nucleotide sequence ID" value="NZ_JACRWI010000001.1"/>
</dbReference>
<dbReference type="InterPro" id="IPR010982">
    <property type="entry name" value="Lambda_DNA-bd_dom_sf"/>
</dbReference>
<dbReference type="SUPFAM" id="SSF47413">
    <property type="entry name" value="lambda repressor-like DNA-binding domains"/>
    <property type="match status" value="1"/>
</dbReference>
<name>A0ABR7JUS8_9FIRM</name>
<dbReference type="Pfam" id="PF01381">
    <property type="entry name" value="HTH_3"/>
    <property type="match status" value="1"/>
</dbReference>
<organism evidence="2 3">
    <name type="scientific">Veillonella hominis</name>
    <dbReference type="NCBI Taxonomy" id="2764330"/>
    <lineage>
        <taxon>Bacteria</taxon>
        <taxon>Bacillati</taxon>
        <taxon>Bacillota</taxon>
        <taxon>Negativicutes</taxon>
        <taxon>Veillonellales</taxon>
        <taxon>Veillonellaceae</taxon>
        <taxon>Veillonella</taxon>
    </lineage>
</organism>
<dbReference type="EMBL" id="JACRWI010000001">
    <property type="protein sequence ID" value="MBC6000615.1"/>
    <property type="molecule type" value="Genomic_DNA"/>
</dbReference>
<comment type="caution">
    <text evidence="2">The sequence shown here is derived from an EMBL/GenBank/DDBJ whole genome shotgun (WGS) entry which is preliminary data.</text>
</comment>
<dbReference type="Gene3D" id="1.10.260.40">
    <property type="entry name" value="lambda repressor-like DNA-binding domains"/>
    <property type="match status" value="1"/>
</dbReference>
<protein>
    <submittedName>
        <fullName evidence="2">Helix-turn-helix transcriptional regulator</fullName>
    </submittedName>
</protein>
<sequence>MRYIAKQDALKNAFLENAMTYKEICTKAQVSTSTIANVLNGKSITAKTCNKIADALSKPVTELFE</sequence>
<evidence type="ECO:0000259" key="1">
    <source>
        <dbReference type="PROSITE" id="PS50943"/>
    </source>
</evidence>
<dbReference type="PROSITE" id="PS50943">
    <property type="entry name" value="HTH_CROC1"/>
    <property type="match status" value="1"/>
</dbReference>
<dbReference type="CDD" id="cd00093">
    <property type="entry name" value="HTH_XRE"/>
    <property type="match status" value="1"/>
</dbReference>
<accession>A0ABR7JUS8</accession>
<dbReference type="InterPro" id="IPR001387">
    <property type="entry name" value="Cro/C1-type_HTH"/>
</dbReference>
<gene>
    <name evidence="2" type="ORF">H8892_01415</name>
</gene>
<dbReference type="Proteomes" id="UP000640363">
    <property type="component" value="Unassembled WGS sequence"/>
</dbReference>
<dbReference type="SMART" id="SM00530">
    <property type="entry name" value="HTH_XRE"/>
    <property type="match status" value="1"/>
</dbReference>